<dbReference type="Proteomes" id="UP001055125">
    <property type="component" value="Unassembled WGS sequence"/>
</dbReference>
<protein>
    <submittedName>
        <fullName evidence="1">Uncharacterized protein</fullName>
    </submittedName>
</protein>
<sequence>MVTLTRAESSFARDLADDSGMSEKTVNLLAFGETSLIYTRA</sequence>
<keyword evidence="2" id="KW-1185">Reference proteome</keyword>
<gene>
    <name evidence="1" type="ORF">OCOJLMKI_2188</name>
</gene>
<reference evidence="1" key="2">
    <citation type="submission" date="2021-08" db="EMBL/GenBank/DDBJ databases">
        <authorList>
            <person name="Tani A."/>
            <person name="Ola A."/>
            <person name="Ogura Y."/>
            <person name="Katsura K."/>
            <person name="Hayashi T."/>
        </authorList>
    </citation>
    <scope>NUCLEOTIDE SEQUENCE</scope>
    <source>
        <strain evidence="1">DSM 19015</strain>
    </source>
</reference>
<evidence type="ECO:0000313" key="1">
    <source>
        <dbReference type="EMBL" id="GJD94980.1"/>
    </source>
</evidence>
<evidence type="ECO:0000313" key="2">
    <source>
        <dbReference type="Proteomes" id="UP001055125"/>
    </source>
</evidence>
<reference evidence="1" key="1">
    <citation type="journal article" date="2021" name="Front. Microbiol.">
        <title>Comprehensive Comparative Genomics and Phenotyping of Methylobacterium Species.</title>
        <authorList>
            <person name="Alessa O."/>
            <person name="Ogura Y."/>
            <person name="Fujitani Y."/>
            <person name="Takami H."/>
            <person name="Hayashi T."/>
            <person name="Sahin N."/>
            <person name="Tani A."/>
        </authorList>
    </citation>
    <scope>NUCLEOTIDE SEQUENCE</scope>
    <source>
        <strain evidence="1">DSM 19015</strain>
    </source>
</reference>
<comment type="caution">
    <text evidence="1">The sequence shown here is derived from an EMBL/GenBank/DDBJ whole genome shotgun (WGS) entry which is preliminary data.</text>
</comment>
<proteinExistence type="predicted"/>
<dbReference type="EMBL" id="BPQP01000032">
    <property type="protein sequence ID" value="GJD94980.1"/>
    <property type="molecule type" value="Genomic_DNA"/>
</dbReference>
<organism evidence="1 2">
    <name type="scientific">Methylobacterium iners</name>
    <dbReference type="NCBI Taxonomy" id="418707"/>
    <lineage>
        <taxon>Bacteria</taxon>
        <taxon>Pseudomonadati</taxon>
        <taxon>Pseudomonadota</taxon>
        <taxon>Alphaproteobacteria</taxon>
        <taxon>Hyphomicrobiales</taxon>
        <taxon>Methylobacteriaceae</taxon>
        <taxon>Methylobacterium</taxon>
    </lineage>
</organism>
<accession>A0ABQ4RZP0</accession>
<name>A0ABQ4RZP0_9HYPH</name>